<proteinExistence type="predicted"/>
<dbReference type="Proteomes" id="UP000009399">
    <property type="component" value="Chromosome"/>
</dbReference>
<dbReference type="AlphaFoldDB" id="A0AAI8FCZ3"/>
<dbReference type="GeneID" id="93248405"/>
<reference evidence="1 2" key="1">
    <citation type="journal article" date="2013" name="Genome Announc.">
        <title>Complete Genome Sequence of Mycoplasma hyorhinis Strain SK76.</title>
        <authorList>
            <person name="Goodison S."/>
            <person name="Urquidi V."/>
            <person name="Kumar D."/>
            <person name="Reyes L."/>
            <person name="Rosser C.J."/>
        </authorList>
    </citation>
    <scope>NUCLEOTIDE SEQUENCE [LARGE SCALE GENOMIC DNA]</scope>
    <source>
        <strain evidence="1 2">SK76</strain>
    </source>
</reference>
<gene>
    <name evidence="1" type="ORF">MOS_285</name>
</gene>
<dbReference type="RefSeq" id="WP_014335534.1">
    <property type="nucleotide sequence ID" value="NC_019552.1"/>
</dbReference>
<dbReference type="EMBL" id="CP003914">
    <property type="protein sequence ID" value="AFX74212.1"/>
    <property type="molecule type" value="Genomic_DNA"/>
</dbReference>
<protein>
    <submittedName>
        <fullName evidence="1">Uncharacterized protein</fullName>
    </submittedName>
</protein>
<evidence type="ECO:0000313" key="1">
    <source>
        <dbReference type="EMBL" id="AFX74212.1"/>
    </source>
</evidence>
<sequence length="186" mass="22620">MYEYLNEIILVRFLILYKDDVEKFENLINLIILPNTNIDFKNQEIRYIYLTKVLKVFMFNKKYNHNGIDRLKSWSLYKNKIKTSNLYVQAFHSVIKKEETNNLNFYDFSQWYFSSKDLWNFHIHSFKSFDFIEQDSSNSIEQKYKNIRAKAKEFEVLLSNIDFNVIQNFTREIASFASVFLKYIED</sequence>
<dbReference type="KEGG" id="mhs:MOS_285"/>
<accession>A0AAI8FCZ3</accession>
<organism evidence="1 2">
    <name type="scientific">Mesomycoplasma hyorhinis SK76</name>
    <dbReference type="NCBI Taxonomy" id="1118964"/>
    <lineage>
        <taxon>Bacteria</taxon>
        <taxon>Bacillati</taxon>
        <taxon>Mycoplasmatota</taxon>
        <taxon>Mycoplasmoidales</taxon>
        <taxon>Metamycoplasmataceae</taxon>
        <taxon>Mesomycoplasma</taxon>
    </lineage>
</organism>
<evidence type="ECO:0000313" key="2">
    <source>
        <dbReference type="Proteomes" id="UP000009399"/>
    </source>
</evidence>
<name>A0AAI8FCZ3_MESHY</name>